<evidence type="ECO:0000313" key="1">
    <source>
        <dbReference type="EMBL" id="OMO70626.1"/>
    </source>
</evidence>
<dbReference type="Proteomes" id="UP000187203">
    <property type="component" value="Unassembled WGS sequence"/>
</dbReference>
<gene>
    <name evidence="1" type="ORF">COLO4_28565</name>
</gene>
<comment type="caution">
    <text evidence="1">The sequence shown here is derived from an EMBL/GenBank/DDBJ whole genome shotgun (WGS) entry which is preliminary data.</text>
</comment>
<evidence type="ECO:0000313" key="2">
    <source>
        <dbReference type="Proteomes" id="UP000187203"/>
    </source>
</evidence>
<accession>A0A1R3HJQ3</accession>
<name>A0A1R3HJQ3_9ROSI</name>
<sequence>MAELLYSSLSPQFLHQIEMKPNMQSWKIIPHTKCFAIMG</sequence>
<dbReference type="EMBL" id="AWUE01019963">
    <property type="protein sequence ID" value="OMO70626.1"/>
    <property type="molecule type" value="Genomic_DNA"/>
</dbReference>
<protein>
    <submittedName>
        <fullName evidence="1">Uncharacterized protein</fullName>
    </submittedName>
</protein>
<proteinExistence type="predicted"/>
<dbReference type="AlphaFoldDB" id="A0A1R3HJQ3"/>
<reference evidence="2" key="1">
    <citation type="submission" date="2013-09" db="EMBL/GenBank/DDBJ databases">
        <title>Corchorus olitorius genome sequencing.</title>
        <authorList>
            <person name="Alam M."/>
            <person name="Haque M.S."/>
            <person name="Islam M.S."/>
            <person name="Emdad E.M."/>
            <person name="Islam M.M."/>
            <person name="Ahmed B."/>
            <person name="Halim A."/>
            <person name="Hossen Q.M.M."/>
            <person name="Hossain M.Z."/>
            <person name="Ahmed R."/>
            <person name="Khan M.M."/>
            <person name="Islam R."/>
            <person name="Rashid M.M."/>
            <person name="Khan S.A."/>
            <person name="Rahman M.S."/>
            <person name="Alam M."/>
            <person name="Yahiya A.S."/>
            <person name="Khan M.S."/>
            <person name="Azam M.S."/>
            <person name="Haque T."/>
            <person name="Lashkar M.Z.H."/>
            <person name="Akhand A.I."/>
            <person name="Morshed G."/>
            <person name="Roy S."/>
            <person name="Uddin K.S."/>
            <person name="Rabeya T."/>
            <person name="Hossain A.S."/>
            <person name="Chowdhury A."/>
            <person name="Snigdha A.R."/>
            <person name="Mortoza M.S."/>
            <person name="Matin S.A."/>
            <person name="Hoque S.M.E."/>
            <person name="Islam M.K."/>
            <person name="Roy D.K."/>
            <person name="Haider R."/>
            <person name="Moosa M.M."/>
            <person name="Elias S.M."/>
            <person name="Hasan A.M."/>
            <person name="Jahan S."/>
            <person name="Shafiuddin M."/>
            <person name="Mahmood N."/>
            <person name="Shommy N.S."/>
        </authorList>
    </citation>
    <scope>NUCLEOTIDE SEQUENCE [LARGE SCALE GENOMIC DNA]</scope>
    <source>
        <strain evidence="2">cv. O-4</strain>
    </source>
</reference>
<keyword evidence="2" id="KW-1185">Reference proteome</keyword>
<organism evidence="1 2">
    <name type="scientific">Corchorus olitorius</name>
    <dbReference type="NCBI Taxonomy" id="93759"/>
    <lineage>
        <taxon>Eukaryota</taxon>
        <taxon>Viridiplantae</taxon>
        <taxon>Streptophyta</taxon>
        <taxon>Embryophyta</taxon>
        <taxon>Tracheophyta</taxon>
        <taxon>Spermatophyta</taxon>
        <taxon>Magnoliopsida</taxon>
        <taxon>eudicotyledons</taxon>
        <taxon>Gunneridae</taxon>
        <taxon>Pentapetalae</taxon>
        <taxon>rosids</taxon>
        <taxon>malvids</taxon>
        <taxon>Malvales</taxon>
        <taxon>Malvaceae</taxon>
        <taxon>Grewioideae</taxon>
        <taxon>Apeibeae</taxon>
        <taxon>Corchorus</taxon>
    </lineage>
</organism>